<evidence type="ECO:0000313" key="2">
    <source>
        <dbReference type="Proteomes" id="UP000229641"/>
    </source>
</evidence>
<reference evidence="1 2" key="1">
    <citation type="submission" date="2017-09" db="EMBL/GenBank/DDBJ databases">
        <title>Depth-based differentiation of microbial function through sediment-hosted aquifers and enrichment of novel symbionts in the deep terrestrial subsurface.</title>
        <authorList>
            <person name="Probst A.J."/>
            <person name="Ladd B."/>
            <person name="Jarett J.K."/>
            <person name="Geller-Mcgrath D.E."/>
            <person name="Sieber C.M."/>
            <person name="Emerson J.B."/>
            <person name="Anantharaman K."/>
            <person name="Thomas B.C."/>
            <person name="Malmstrom R."/>
            <person name="Stieglmeier M."/>
            <person name="Klingl A."/>
            <person name="Woyke T."/>
            <person name="Ryan C.M."/>
            <person name="Banfield J.F."/>
        </authorList>
    </citation>
    <scope>NUCLEOTIDE SEQUENCE [LARGE SCALE GENOMIC DNA]</scope>
    <source>
        <strain evidence="1">CG11_big_fil_rev_8_21_14_0_20_42_13</strain>
    </source>
</reference>
<protein>
    <submittedName>
        <fullName evidence="1">GxxExxY protein</fullName>
    </submittedName>
</protein>
<name>A0A2H0LYK0_9BACT</name>
<dbReference type="InterPro" id="IPR026350">
    <property type="entry name" value="GxxExxY"/>
</dbReference>
<dbReference type="EMBL" id="PCWA01000037">
    <property type="protein sequence ID" value="PIQ89468.1"/>
    <property type="molecule type" value="Genomic_DNA"/>
</dbReference>
<comment type="caution">
    <text evidence="1">The sequence shown here is derived from an EMBL/GenBank/DDBJ whole genome shotgun (WGS) entry which is preliminary data.</text>
</comment>
<dbReference type="NCBIfam" id="TIGR04256">
    <property type="entry name" value="GxxExxY"/>
    <property type="match status" value="1"/>
</dbReference>
<proteinExistence type="predicted"/>
<dbReference type="Pfam" id="PF13366">
    <property type="entry name" value="PDDEXK_3"/>
    <property type="match status" value="1"/>
</dbReference>
<sequence>MITQIKHNDTLTEKIIGCCYKVHTELGPGFSEKIYHNALKLALGQTNLKYNTEKRYNVYYQNKKVGSLILDLVIEDKIIVEIKSIAGYVPAVFNYQILSYLRASGLKIGLLINFGNKSCQVKRFIN</sequence>
<evidence type="ECO:0000313" key="1">
    <source>
        <dbReference type="EMBL" id="PIQ89468.1"/>
    </source>
</evidence>
<organism evidence="1 2">
    <name type="scientific">Candidatus Ghiorseimicrobium undicola</name>
    <dbReference type="NCBI Taxonomy" id="1974746"/>
    <lineage>
        <taxon>Bacteria</taxon>
        <taxon>Pseudomonadati</taxon>
        <taxon>Candidatus Omnitrophota</taxon>
        <taxon>Candidatus Ghiorseimicrobium</taxon>
    </lineage>
</organism>
<dbReference type="Proteomes" id="UP000229641">
    <property type="component" value="Unassembled WGS sequence"/>
</dbReference>
<accession>A0A2H0LYK0</accession>
<dbReference type="AlphaFoldDB" id="A0A2H0LYK0"/>
<gene>
    <name evidence="1" type="ORF">COV72_02885</name>
</gene>